<dbReference type="Proteomes" id="UP000824540">
    <property type="component" value="Unassembled WGS sequence"/>
</dbReference>
<proteinExistence type="predicted"/>
<name>A0A8T2PDM8_9TELE</name>
<accession>A0A8T2PDM8</accession>
<reference evidence="3" key="1">
    <citation type="thesis" date="2021" institute="BYU ScholarsArchive" country="Provo, UT, USA">
        <title>Applications of and Algorithms for Genome Assembly and Genomic Analyses with an Emphasis on Marine Teleosts.</title>
        <authorList>
            <person name="Pickett B.D."/>
        </authorList>
    </citation>
    <scope>NUCLEOTIDE SEQUENCE</scope>
    <source>
        <strain evidence="3">HI-2016</strain>
    </source>
</reference>
<keyword evidence="2" id="KW-0812">Transmembrane</keyword>
<feature type="transmembrane region" description="Helical" evidence="2">
    <location>
        <begin position="81"/>
        <end position="99"/>
    </location>
</feature>
<feature type="region of interest" description="Disordered" evidence="1">
    <location>
        <begin position="15"/>
        <end position="35"/>
    </location>
</feature>
<comment type="caution">
    <text evidence="3">The sequence shown here is derived from an EMBL/GenBank/DDBJ whole genome shotgun (WGS) entry which is preliminary data.</text>
</comment>
<dbReference type="AlphaFoldDB" id="A0A8T2PDM8"/>
<feature type="compositionally biased region" description="Polar residues" evidence="1">
    <location>
        <begin position="21"/>
        <end position="33"/>
    </location>
</feature>
<keyword evidence="4" id="KW-1185">Reference proteome</keyword>
<organism evidence="3 4">
    <name type="scientific">Albula glossodonta</name>
    <name type="common">roundjaw bonefish</name>
    <dbReference type="NCBI Taxonomy" id="121402"/>
    <lineage>
        <taxon>Eukaryota</taxon>
        <taxon>Metazoa</taxon>
        <taxon>Chordata</taxon>
        <taxon>Craniata</taxon>
        <taxon>Vertebrata</taxon>
        <taxon>Euteleostomi</taxon>
        <taxon>Actinopterygii</taxon>
        <taxon>Neopterygii</taxon>
        <taxon>Teleostei</taxon>
        <taxon>Albuliformes</taxon>
        <taxon>Albulidae</taxon>
        <taxon>Albula</taxon>
    </lineage>
</organism>
<evidence type="ECO:0000256" key="1">
    <source>
        <dbReference type="SAM" id="MobiDB-lite"/>
    </source>
</evidence>
<sequence>MKKHLCISRCKPNLRAAKASDSGSKPQVGNAGQNGAVEGWVDGCLATSTSLSPSSSSQTEGTEHSLPPMLDHVLYQLPETGVLLILLFLSPHLCLFSVLPDTAVYLG</sequence>
<evidence type="ECO:0000313" key="3">
    <source>
        <dbReference type="EMBL" id="KAG9349291.1"/>
    </source>
</evidence>
<evidence type="ECO:0000313" key="4">
    <source>
        <dbReference type="Proteomes" id="UP000824540"/>
    </source>
</evidence>
<keyword evidence="2" id="KW-0472">Membrane</keyword>
<protein>
    <submittedName>
        <fullName evidence="3">Uncharacterized protein</fullName>
    </submittedName>
</protein>
<gene>
    <name evidence="3" type="ORF">JZ751_027734</name>
</gene>
<evidence type="ECO:0000256" key="2">
    <source>
        <dbReference type="SAM" id="Phobius"/>
    </source>
</evidence>
<keyword evidence="2" id="KW-1133">Transmembrane helix</keyword>
<dbReference type="EMBL" id="JAFBMS010000009">
    <property type="protein sequence ID" value="KAG9349291.1"/>
    <property type="molecule type" value="Genomic_DNA"/>
</dbReference>